<dbReference type="SUPFAM" id="SSF53756">
    <property type="entry name" value="UDP-Glycosyltransferase/glycogen phosphorylase"/>
    <property type="match status" value="1"/>
</dbReference>
<dbReference type="GO" id="GO:0016757">
    <property type="term" value="F:glycosyltransferase activity"/>
    <property type="evidence" value="ECO:0007669"/>
    <property type="project" value="UniProtKB-KW"/>
</dbReference>
<proteinExistence type="predicted"/>
<evidence type="ECO:0000256" key="2">
    <source>
        <dbReference type="ARBA" id="ARBA00022679"/>
    </source>
</evidence>
<sequence>MQKNYQIKYLITAVNSKAPIKIATGLAKYFCESNNVEIVYLNKKKSEDKIIQELIKKGIKVKKISFNDILNTNKMSVVHSHGFLPDLILSFSKFIFPFKYRNTKAITTLHSDIDIDIKDRLSKKYSKIICFIWKLLLRKLDHVVFLNKFTQEKYKKYTVDNSIVWNGLDLHDKKNNFYHEKIKSFSKGKFIIGSYGVLRKIKGFDTIIIAATKIENCCFIIAGDGPEKKQLTELIEKNKLKDKVLLLGNVDNAHQLIKYFDISVLPSKSEGFPLTAIEYIWANKKIICSDIPQFREIFSPLLDVEYFNSEDPNSLANTIQTAIKKIEYKTEDYTLYYKKNLTVERMAKKYEEIYKA</sequence>
<feature type="domain" description="Glycosyltransferase subfamily 4-like N-terminal" evidence="4">
    <location>
        <begin position="68"/>
        <end position="170"/>
    </location>
</feature>
<gene>
    <name evidence="5" type="primary">gt1</name>
</gene>
<dbReference type="AlphaFoldDB" id="A0A346CL82"/>
<evidence type="ECO:0000256" key="1">
    <source>
        <dbReference type="ARBA" id="ARBA00022676"/>
    </source>
</evidence>
<dbReference type="PANTHER" id="PTHR12526">
    <property type="entry name" value="GLYCOSYLTRANSFERASE"/>
    <property type="match status" value="1"/>
</dbReference>
<dbReference type="RefSeq" id="WP_036962561.1">
    <property type="nucleotide sequence ID" value="NZ_CABKTF010000006.1"/>
</dbReference>
<dbReference type="InterPro" id="IPR028098">
    <property type="entry name" value="Glyco_trans_4-like_N"/>
</dbReference>
<dbReference type="Gene3D" id="3.40.50.2000">
    <property type="entry name" value="Glycogen Phosphorylase B"/>
    <property type="match status" value="2"/>
</dbReference>
<dbReference type="InterPro" id="IPR001296">
    <property type="entry name" value="Glyco_trans_1"/>
</dbReference>
<organism evidence="5">
    <name type="scientific">Providencia alcalifaciens</name>
    <dbReference type="NCBI Taxonomy" id="126385"/>
    <lineage>
        <taxon>Bacteria</taxon>
        <taxon>Pseudomonadati</taxon>
        <taxon>Pseudomonadota</taxon>
        <taxon>Gammaproteobacteria</taxon>
        <taxon>Enterobacterales</taxon>
        <taxon>Morganellaceae</taxon>
        <taxon>Providencia</taxon>
    </lineage>
</organism>
<evidence type="ECO:0000313" key="5">
    <source>
        <dbReference type="EMBL" id="AXL96356.1"/>
    </source>
</evidence>
<evidence type="ECO:0000259" key="3">
    <source>
        <dbReference type="Pfam" id="PF00534"/>
    </source>
</evidence>
<reference evidence="5" key="1">
    <citation type="submission" date="2018-06" db="EMBL/GenBank/DDBJ databases">
        <title>Development of a Molecular Serotyping Scheme and a Multiplexed Luminex-Based Array for Providencia.</title>
        <authorList>
            <person name="Du Y."/>
            <person name="Liu B."/>
        </authorList>
    </citation>
    <scope>NUCLEOTIDE SEQUENCE</scope>
</reference>
<keyword evidence="2 5" id="KW-0808">Transferase</keyword>
<dbReference type="Pfam" id="PF13439">
    <property type="entry name" value="Glyco_transf_4"/>
    <property type="match status" value="1"/>
</dbReference>
<dbReference type="PANTHER" id="PTHR12526:SF629">
    <property type="entry name" value="TEICHURONIC ACID BIOSYNTHESIS GLYCOSYLTRANSFERASE TUAH-RELATED"/>
    <property type="match status" value="1"/>
</dbReference>
<dbReference type="CDD" id="cd03801">
    <property type="entry name" value="GT4_PimA-like"/>
    <property type="match status" value="1"/>
</dbReference>
<name>A0A346CL82_9GAMM</name>
<dbReference type="Pfam" id="PF00534">
    <property type="entry name" value="Glycos_transf_1"/>
    <property type="match status" value="1"/>
</dbReference>
<keyword evidence="1" id="KW-0328">Glycosyltransferase</keyword>
<feature type="domain" description="Glycosyl transferase family 1" evidence="3">
    <location>
        <begin position="182"/>
        <end position="325"/>
    </location>
</feature>
<evidence type="ECO:0000259" key="4">
    <source>
        <dbReference type="Pfam" id="PF13439"/>
    </source>
</evidence>
<dbReference type="GO" id="GO:1901135">
    <property type="term" value="P:carbohydrate derivative metabolic process"/>
    <property type="evidence" value="ECO:0007669"/>
    <property type="project" value="UniProtKB-ARBA"/>
</dbReference>
<accession>A0A346CL82</accession>
<dbReference type="EMBL" id="MH444262">
    <property type="protein sequence ID" value="AXL96356.1"/>
    <property type="molecule type" value="Genomic_DNA"/>
</dbReference>
<protein>
    <submittedName>
        <fullName evidence="5">Glycosyl transferase, group 1</fullName>
    </submittedName>
</protein>